<dbReference type="PANTHER" id="PTHR35395:SF1">
    <property type="entry name" value="DUF6536 DOMAIN-CONTAINING PROTEIN"/>
    <property type="match status" value="1"/>
</dbReference>
<dbReference type="EMBL" id="CP099424">
    <property type="protein sequence ID" value="USW55352.1"/>
    <property type="molecule type" value="Genomic_DNA"/>
</dbReference>
<dbReference type="PANTHER" id="PTHR35395">
    <property type="entry name" value="DUF6536 DOMAIN-CONTAINING PROTEIN"/>
    <property type="match status" value="1"/>
</dbReference>
<feature type="transmembrane region" description="Helical" evidence="2">
    <location>
        <begin position="419"/>
        <end position="440"/>
    </location>
</feature>
<dbReference type="InterPro" id="IPR046623">
    <property type="entry name" value="DUF6536"/>
</dbReference>
<protein>
    <recommendedName>
        <fullName evidence="3">DUF6536 domain-containing protein</fullName>
    </recommendedName>
</protein>
<feature type="transmembrane region" description="Helical" evidence="2">
    <location>
        <begin position="68"/>
        <end position="91"/>
    </location>
</feature>
<keyword evidence="2" id="KW-0812">Transmembrane</keyword>
<dbReference type="Proteomes" id="UP001056384">
    <property type="component" value="Chromosome 7"/>
</dbReference>
<feature type="transmembrane region" description="Helical" evidence="2">
    <location>
        <begin position="578"/>
        <end position="599"/>
    </location>
</feature>
<feature type="domain" description="DUF6536" evidence="3">
    <location>
        <begin position="66"/>
        <end position="218"/>
    </location>
</feature>
<gene>
    <name evidence="4" type="ORF">Slin15195_G086710</name>
</gene>
<sequence length="798" mass="88199">MELHDLSTRCSSSSLSDSQHHSSMLNIPSQVMDPIDGESTENLLQHHAEPKLHLAKYSRKRRLQGWRFGVTCAAASCSTILLVNIIIAIAARKSSARSGLICTIYEGPCSIVDRWSIGLHALINILGSLLFAASNYTMQCLASPTRIEIDKAHERAEWLEIGIPSFSNMSGRVCRRRVALWWMLAITSLPIHLVYNSVVFKTASASRYGVVVANESFTTGEPFVDDMKGWCADEFDPGSACILPEDRNYTKMGPWCADRDLSFDDCICANRTIEGTDNSICYNGIVQSCITPRKQAFTEGCFDEHYTYVSGFQSFGHETSPFKINNFTRQECFEAYNKSFLQDRGPLVLVTTATNHSFLSFEEFPGYLKSGGRRKWMCAIDADSCNGMTGQPVDAVYETAASYCLAAATSPRCNVQASLVLLTAVIVCNALKVLIMLLTLSVQGDETIVTVGDAIQSFLERPDEVTKDKILLDRHDLIATTLPSLGLSVRKCQAGRHPLSRRQRWSAAVTPDRWVTTVFLVTVAVGATSGALYCGARSLNNSFTGVSAWARGFGAMDTEATIQLKASGDGVEPGEDNFALIGTILLVNLPQVAATLVYFTYNNHLTCMLVAAEWSQYFLRKKPLRVSNPHGQQRSTYWLQLPFRYSIPLLLLSMLLHWLISTSFFLARINEVRFEPNGKYTTVGILSQAAYSCTPMLLAILLGIAMLAGLVVLGLRRLEGYMPIAGSCSLAIAAACHRPLSDVDAAYLPVSWGEIEGETKDDPPRYCFTSQDVSAPPWVPSTWQQKERSWRPLITREI</sequence>
<dbReference type="AlphaFoldDB" id="A0A9Q9EMB2"/>
<dbReference type="OrthoDB" id="5429634at2759"/>
<evidence type="ECO:0000313" key="4">
    <source>
        <dbReference type="EMBL" id="USW55352.1"/>
    </source>
</evidence>
<evidence type="ECO:0000259" key="3">
    <source>
        <dbReference type="Pfam" id="PF20163"/>
    </source>
</evidence>
<keyword evidence="2" id="KW-0472">Membrane</keyword>
<keyword evidence="5" id="KW-1185">Reference proteome</keyword>
<feature type="compositionally biased region" description="Low complexity" evidence="1">
    <location>
        <begin position="8"/>
        <end position="21"/>
    </location>
</feature>
<keyword evidence="2" id="KW-1133">Transmembrane helix</keyword>
<feature type="transmembrane region" description="Helical" evidence="2">
    <location>
        <begin position="689"/>
        <end position="715"/>
    </location>
</feature>
<dbReference type="Pfam" id="PF20163">
    <property type="entry name" value="DUF6536"/>
    <property type="match status" value="1"/>
</dbReference>
<evidence type="ECO:0000313" key="5">
    <source>
        <dbReference type="Proteomes" id="UP001056384"/>
    </source>
</evidence>
<evidence type="ECO:0000256" key="2">
    <source>
        <dbReference type="SAM" id="Phobius"/>
    </source>
</evidence>
<accession>A0A9Q9EMB2</accession>
<evidence type="ECO:0000256" key="1">
    <source>
        <dbReference type="SAM" id="MobiDB-lite"/>
    </source>
</evidence>
<feature type="transmembrane region" description="Helical" evidence="2">
    <location>
        <begin position="178"/>
        <end position="195"/>
    </location>
</feature>
<name>A0A9Q9EMB2_9PEZI</name>
<feature type="transmembrane region" description="Helical" evidence="2">
    <location>
        <begin position="514"/>
        <end position="533"/>
    </location>
</feature>
<feature type="transmembrane region" description="Helical" evidence="2">
    <location>
        <begin position="649"/>
        <end position="669"/>
    </location>
</feature>
<proteinExistence type="predicted"/>
<organism evidence="4 5">
    <name type="scientific">Septoria linicola</name>
    <dbReference type="NCBI Taxonomy" id="215465"/>
    <lineage>
        <taxon>Eukaryota</taxon>
        <taxon>Fungi</taxon>
        <taxon>Dikarya</taxon>
        <taxon>Ascomycota</taxon>
        <taxon>Pezizomycotina</taxon>
        <taxon>Dothideomycetes</taxon>
        <taxon>Dothideomycetidae</taxon>
        <taxon>Mycosphaerellales</taxon>
        <taxon>Mycosphaerellaceae</taxon>
        <taxon>Septoria</taxon>
    </lineage>
</organism>
<reference evidence="4" key="1">
    <citation type="submission" date="2022-06" db="EMBL/GenBank/DDBJ databases">
        <title>Complete genome sequences of two strains of the flax pathogen Septoria linicola.</title>
        <authorList>
            <person name="Lapalu N."/>
            <person name="Simon A."/>
            <person name="Demenou B."/>
            <person name="Paumier D."/>
            <person name="Guillot M.-P."/>
            <person name="Gout L."/>
            <person name="Valade R."/>
        </authorList>
    </citation>
    <scope>NUCLEOTIDE SEQUENCE</scope>
    <source>
        <strain evidence="4">SE15195</strain>
    </source>
</reference>
<feature type="region of interest" description="Disordered" evidence="1">
    <location>
        <begin position="1"/>
        <end position="21"/>
    </location>
</feature>